<dbReference type="RefSeq" id="WP_267533496.1">
    <property type="nucleotide sequence ID" value="NZ_JAPNKA010000001.1"/>
</dbReference>
<evidence type="ECO:0000313" key="2">
    <source>
        <dbReference type="Proteomes" id="UP001207654"/>
    </source>
</evidence>
<organism evidence="1 2">
    <name type="scientific">Archangium lansingense</name>
    <dbReference type="NCBI Taxonomy" id="2995310"/>
    <lineage>
        <taxon>Bacteria</taxon>
        <taxon>Pseudomonadati</taxon>
        <taxon>Myxococcota</taxon>
        <taxon>Myxococcia</taxon>
        <taxon>Myxococcales</taxon>
        <taxon>Cystobacterineae</taxon>
        <taxon>Archangiaceae</taxon>
        <taxon>Archangium</taxon>
    </lineage>
</organism>
<evidence type="ECO:0000313" key="1">
    <source>
        <dbReference type="EMBL" id="MCY1074534.1"/>
    </source>
</evidence>
<reference evidence="1 2" key="1">
    <citation type="submission" date="2022-11" db="EMBL/GenBank/DDBJ databases">
        <title>Minimal conservation of predation-associated metabolite biosynthetic gene clusters underscores biosynthetic potential of Myxococcota including descriptions for ten novel species: Archangium lansinium sp. nov., Myxococcus landrumus sp. nov., Nannocystis bai.</title>
        <authorList>
            <person name="Ahearne A."/>
            <person name="Stevens C."/>
            <person name="Phillips K."/>
        </authorList>
    </citation>
    <scope>NUCLEOTIDE SEQUENCE [LARGE SCALE GENOMIC DNA]</scope>
    <source>
        <strain evidence="1 2">MIWBW</strain>
    </source>
</reference>
<dbReference type="EMBL" id="JAPNKA010000001">
    <property type="protein sequence ID" value="MCY1074534.1"/>
    <property type="molecule type" value="Genomic_DNA"/>
</dbReference>
<evidence type="ECO:0008006" key="3">
    <source>
        <dbReference type="Google" id="ProtNLM"/>
    </source>
</evidence>
<keyword evidence="2" id="KW-1185">Reference proteome</keyword>
<proteinExistence type="predicted"/>
<comment type="caution">
    <text evidence="1">The sequence shown here is derived from an EMBL/GenBank/DDBJ whole genome shotgun (WGS) entry which is preliminary data.</text>
</comment>
<name>A0ABT3ZYP0_9BACT</name>
<accession>A0ABT3ZYP0</accession>
<sequence>MTGFLLSLIEAEVAWLFHLRRHGASRDFVLATLRHLVMTGVLIALTGRFAVYWFALTRLGNTLAWYVFDYWLHQPRFFGRGQYLPLRGPIRLVWGALFSFDNVHAVEHHSLHHRYAFVPAGKLPALAAFLQSQP</sequence>
<gene>
    <name evidence="1" type="ORF">OV287_08545</name>
</gene>
<dbReference type="Proteomes" id="UP001207654">
    <property type="component" value="Unassembled WGS sequence"/>
</dbReference>
<protein>
    <recommendedName>
        <fullName evidence="3">Fatty acid desaturase</fullName>
    </recommendedName>
</protein>